<evidence type="ECO:0000313" key="3">
    <source>
        <dbReference type="EMBL" id="OBZ92361.1"/>
    </source>
</evidence>
<comment type="caution">
    <text evidence="3">The sequence shown here is derived from an EMBL/GenBank/DDBJ whole genome shotgun (WGS) entry which is preliminary data.</text>
</comment>
<accession>A0A1C7NTN2</accession>
<gene>
    <name evidence="3" type="ORF">ADU59_26810</name>
</gene>
<dbReference type="PROSITE" id="PS50914">
    <property type="entry name" value="BON"/>
    <property type="match status" value="1"/>
</dbReference>
<feature type="region of interest" description="Disordered" evidence="1">
    <location>
        <begin position="1"/>
        <end position="21"/>
    </location>
</feature>
<keyword evidence="4" id="KW-1185">Reference proteome</keyword>
<dbReference type="PATRIC" id="fig|1612624.7.peg.3091"/>
<dbReference type="OrthoDB" id="8278243at2"/>
<dbReference type="Pfam" id="PF04972">
    <property type="entry name" value="BON"/>
    <property type="match status" value="1"/>
</dbReference>
<dbReference type="Proteomes" id="UP000093111">
    <property type="component" value="Unassembled WGS sequence"/>
</dbReference>
<evidence type="ECO:0000259" key="2">
    <source>
        <dbReference type="PROSITE" id="PS50914"/>
    </source>
</evidence>
<reference evidence="3 4" key="1">
    <citation type="journal article" date="2016" name="Syst. Appl. Microbiol.">
        <title>Pararhizobium polonicum sp. nov. isolated from tumors on stone fruit rootstocks.</title>
        <authorList>
            <person name="Pulawska J."/>
            <person name="Kuzmanovic N."/>
            <person name="Willems A."/>
            <person name="Pothier J.F."/>
        </authorList>
    </citation>
    <scope>NUCLEOTIDE SEQUENCE [LARGE SCALE GENOMIC DNA]</scope>
    <source>
        <strain evidence="3 4">F5.1</strain>
    </source>
</reference>
<organism evidence="3 4">
    <name type="scientific">Pararhizobium polonicum</name>
    <dbReference type="NCBI Taxonomy" id="1612624"/>
    <lineage>
        <taxon>Bacteria</taxon>
        <taxon>Pseudomonadati</taxon>
        <taxon>Pseudomonadota</taxon>
        <taxon>Alphaproteobacteria</taxon>
        <taxon>Hyphomicrobiales</taxon>
        <taxon>Rhizobiaceae</taxon>
        <taxon>Rhizobium/Agrobacterium group</taxon>
        <taxon>Pararhizobium</taxon>
    </lineage>
</organism>
<protein>
    <submittedName>
        <fullName evidence="3">Transporter</fullName>
    </submittedName>
</protein>
<evidence type="ECO:0000256" key="1">
    <source>
        <dbReference type="SAM" id="MobiDB-lite"/>
    </source>
</evidence>
<proteinExistence type="predicted"/>
<feature type="domain" description="BON" evidence="2">
    <location>
        <begin position="20"/>
        <end position="87"/>
    </location>
</feature>
<dbReference type="EMBL" id="LGLV01000020">
    <property type="protein sequence ID" value="OBZ92361.1"/>
    <property type="molecule type" value="Genomic_DNA"/>
</dbReference>
<dbReference type="Gene3D" id="3.30.1340.30">
    <property type="match status" value="1"/>
</dbReference>
<dbReference type="InterPro" id="IPR007055">
    <property type="entry name" value="BON_dom"/>
</dbReference>
<dbReference type="STRING" id="1612624.ADU59_26810"/>
<sequence>MVFKERTFYGEPPEGTVPPDQADLETRVANCLATVDGLDASDVSVVSKGNTILLAGTVATAVEATRAEDAARSIAGVAEVVNRIAVS</sequence>
<dbReference type="AlphaFoldDB" id="A0A1C7NTN2"/>
<name>A0A1C7NTN2_9HYPH</name>
<evidence type="ECO:0000313" key="4">
    <source>
        <dbReference type="Proteomes" id="UP000093111"/>
    </source>
</evidence>
<dbReference type="RefSeq" id="WP_068958421.1">
    <property type="nucleotide sequence ID" value="NZ_LGLV01000020.1"/>
</dbReference>